<dbReference type="InterPro" id="IPR013325">
    <property type="entry name" value="RNA_pol_sigma_r2"/>
</dbReference>
<dbReference type="CDD" id="cd06171">
    <property type="entry name" value="Sigma70_r4"/>
    <property type="match status" value="1"/>
</dbReference>
<dbReference type="NCBIfam" id="TIGR02959">
    <property type="entry name" value="SigZ"/>
    <property type="match status" value="1"/>
</dbReference>
<keyword evidence="3" id="KW-0731">Sigma factor</keyword>
<dbReference type="KEGG" id="vpy:HZI73_17265"/>
<dbReference type="RefSeq" id="WP_212694624.1">
    <property type="nucleotide sequence ID" value="NZ_CP058649.1"/>
</dbReference>
<organism evidence="8 9">
    <name type="scientific">Vallitalea pronyensis</name>
    <dbReference type="NCBI Taxonomy" id="1348613"/>
    <lineage>
        <taxon>Bacteria</taxon>
        <taxon>Bacillati</taxon>
        <taxon>Bacillota</taxon>
        <taxon>Clostridia</taxon>
        <taxon>Lachnospirales</taxon>
        <taxon>Vallitaleaceae</taxon>
        <taxon>Vallitalea</taxon>
    </lineage>
</organism>
<name>A0A8J8MLW4_9FIRM</name>
<dbReference type="InterPro" id="IPR014304">
    <property type="entry name" value="RNA_pol_sigma-Z"/>
</dbReference>
<protein>
    <recommendedName>
        <fullName evidence="5">RNA polymerase sigma factor SigZ</fullName>
    </recommendedName>
</protein>
<keyword evidence="4" id="KW-0804">Transcription</keyword>
<evidence type="ECO:0000259" key="7">
    <source>
        <dbReference type="Pfam" id="PF08281"/>
    </source>
</evidence>
<evidence type="ECO:0000259" key="6">
    <source>
        <dbReference type="Pfam" id="PF04542"/>
    </source>
</evidence>
<dbReference type="GO" id="GO:0003677">
    <property type="term" value="F:DNA binding"/>
    <property type="evidence" value="ECO:0007669"/>
    <property type="project" value="InterPro"/>
</dbReference>
<dbReference type="InterPro" id="IPR014284">
    <property type="entry name" value="RNA_pol_sigma-70_dom"/>
</dbReference>
<evidence type="ECO:0000256" key="4">
    <source>
        <dbReference type="ARBA" id="ARBA00023163"/>
    </source>
</evidence>
<dbReference type="Gene3D" id="1.10.10.10">
    <property type="entry name" value="Winged helix-like DNA-binding domain superfamily/Winged helix DNA-binding domain"/>
    <property type="match status" value="1"/>
</dbReference>
<dbReference type="InterPro" id="IPR013249">
    <property type="entry name" value="RNA_pol_sigma70_r4_t2"/>
</dbReference>
<evidence type="ECO:0000256" key="5">
    <source>
        <dbReference type="NCBIfam" id="TIGR02959"/>
    </source>
</evidence>
<dbReference type="GO" id="GO:0016987">
    <property type="term" value="F:sigma factor activity"/>
    <property type="evidence" value="ECO:0007669"/>
    <property type="project" value="UniProtKB-KW"/>
</dbReference>
<sequence>MEDRVKSIWNAFSRELYKYVRSKVNSDYDAEDILQDIFIKIHKNIDKVNEQSKLKAWLYKIARNTIIDYYRKNKGRTVDIGSIDKVLEEDDDAHNMNKEISRCLKKMIEELPEKYQQVIELYDIQGMKHKEISEKLGLSLSGSKMRVHRGKELLKQILLACCDFELDKYGNILDYTQKSLVCKRCDNQCE</sequence>
<dbReference type="Gene3D" id="1.10.1740.10">
    <property type="match status" value="1"/>
</dbReference>
<dbReference type="SUPFAM" id="SSF88659">
    <property type="entry name" value="Sigma3 and sigma4 domains of RNA polymerase sigma factors"/>
    <property type="match status" value="1"/>
</dbReference>
<evidence type="ECO:0000313" key="9">
    <source>
        <dbReference type="Proteomes" id="UP000683246"/>
    </source>
</evidence>
<dbReference type="AlphaFoldDB" id="A0A8J8MLW4"/>
<dbReference type="NCBIfam" id="TIGR02937">
    <property type="entry name" value="sigma70-ECF"/>
    <property type="match status" value="1"/>
</dbReference>
<dbReference type="PANTHER" id="PTHR43133:SF62">
    <property type="entry name" value="RNA POLYMERASE SIGMA FACTOR SIGZ"/>
    <property type="match status" value="1"/>
</dbReference>
<proteinExistence type="inferred from homology"/>
<dbReference type="InterPro" id="IPR039425">
    <property type="entry name" value="RNA_pol_sigma-70-like"/>
</dbReference>
<keyword evidence="2" id="KW-0805">Transcription regulation</keyword>
<keyword evidence="9" id="KW-1185">Reference proteome</keyword>
<evidence type="ECO:0000256" key="2">
    <source>
        <dbReference type="ARBA" id="ARBA00023015"/>
    </source>
</evidence>
<evidence type="ECO:0000256" key="1">
    <source>
        <dbReference type="ARBA" id="ARBA00010641"/>
    </source>
</evidence>
<accession>A0A8J8MLW4</accession>
<dbReference type="Pfam" id="PF04542">
    <property type="entry name" value="Sigma70_r2"/>
    <property type="match status" value="1"/>
</dbReference>
<dbReference type="InterPro" id="IPR036388">
    <property type="entry name" value="WH-like_DNA-bd_sf"/>
</dbReference>
<reference evidence="8" key="1">
    <citation type="submission" date="2020-07" db="EMBL/GenBank/DDBJ databases">
        <title>Vallitalea pronyensis genome.</title>
        <authorList>
            <person name="Postec A."/>
        </authorList>
    </citation>
    <scope>NUCLEOTIDE SEQUENCE</scope>
    <source>
        <strain evidence="8">FatNI3</strain>
    </source>
</reference>
<dbReference type="InterPro" id="IPR013324">
    <property type="entry name" value="RNA_pol_sigma_r3/r4-like"/>
</dbReference>
<dbReference type="EMBL" id="CP058649">
    <property type="protein sequence ID" value="QUI23934.1"/>
    <property type="molecule type" value="Genomic_DNA"/>
</dbReference>
<dbReference type="InterPro" id="IPR007627">
    <property type="entry name" value="RNA_pol_sigma70_r2"/>
</dbReference>
<dbReference type="Pfam" id="PF08281">
    <property type="entry name" value="Sigma70_r4_2"/>
    <property type="match status" value="1"/>
</dbReference>
<evidence type="ECO:0000313" key="8">
    <source>
        <dbReference type="EMBL" id="QUI23934.1"/>
    </source>
</evidence>
<feature type="domain" description="RNA polymerase sigma factor 70 region 4 type 2" evidence="7">
    <location>
        <begin position="102"/>
        <end position="154"/>
    </location>
</feature>
<dbReference type="Proteomes" id="UP000683246">
    <property type="component" value="Chromosome"/>
</dbReference>
<gene>
    <name evidence="8" type="primary">sigZ</name>
    <name evidence="8" type="ORF">HZI73_17265</name>
</gene>
<dbReference type="GO" id="GO:0006352">
    <property type="term" value="P:DNA-templated transcription initiation"/>
    <property type="evidence" value="ECO:0007669"/>
    <property type="project" value="InterPro"/>
</dbReference>
<evidence type="ECO:0000256" key="3">
    <source>
        <dbReference type="ARBA" id="ARBA00023082"/>
    </source>
</evidence>
<dbReference type="SUPFAM" id="SSF88946">
    <property type="entry name" value="Sigma2 domain of RNA polymerase sigma factors"/>
    <property type="match status" value="1"/>
</dbReference>
<dbReference type="NCBIfam" id="NF007215">
    <property type="entry name" value="PRK09637.1"/>
    <property type="match status" value="1"/>
</dbReference>
<comment type="similarity">
    <text evidence="1">Belongs to the sigma-70 factor family. ECF subfamily.</text>
</comment>
<feature type="domain" description="RNA polymerase sigma-70 region 2" evidence="6">
    <location>
        <begin position="10"/>
        <end position="74"/>
    </location>
</feature>
<dbReference type="PANTHER" id="PTHR43133">
    <property type="entry name" value="RNA POLYMERASE ECF-TYPE SIGMA FACTO"/>
    <property type="match status" value="1"/>
</dbReference>